<sequence>MPTVFVNPNLPNYFLEAPDVRVGATARSYVPEYEAGQVITFPNLKLDIDHGFWAALDSRHPGLKKMATALRPDLSFNRPAFLTKATANGVAPSLADRVADHMARLYDAVMPAYGDIFSGYDFETRRSVWRLTTTLNENLHIDVYKDEHPTHFGRLFINLDNQPRVWTTSWRIDDIMRMQAERFPRELLRNGSAAEIWMELNGMTFGRSSLEWWSTQPRHVIYFEPGDVWAVDSRQVAHQIFYGRRAVSIDFTVTRDSMRNPSRHYLAMAESFRASMLQPA</sequence>
<gene>
    <name evidence="1" type="ORF">ACFFGE_05340</name>
</gene>
<protein>
    <submittedName>
        <fullName evidence="1">Uncharacterized protein</fullName>
    </submittedName>
</protein>
<dbReference type="Proteomes" id="UP001589906">
    <property type="component" value="Unassembled WGS sequence"/>
</dbReference>
<dbReference type="RefSeq" id="WP_376835029.1">
    <property type="nucleotide sequence ID" value="NZ_JBHLSW010000003.1"/>
</dbReference>
<comment type="caution">
    <text evidence="1">The sequence shown here is derived from an EMBL/GenBank/DDBJ whole genome shotgun (WGS) entry which is preliminary data.</text>
</comment>
<keyword evidence="2" id="KW-1185">Reference proteome</keyword>
<evidence type="ECO:0000313" key="2">
    <source>
        <dbReference type="Proteomes" id="UP001589906"/>
    </source>
</evidence>
<proteinExistence type="predicted"/>
<dbReference type="EMBL" id="JBHLSW010000003">
    <property type="protein sequence ID" value="MFC0633303.1"/>
    <property type="molecule type" value="Genomic_DNA"/>
</dbReference>
<reference evidence="1 2" key="1">
    <citation type="submission" date="2024-09" db="EMBL/GenBank/DDBJ databases">
        <authorList>
            <person name="Sun Q."/>
            <person name="Mori K."/>
        </authorList>
    </citation>
    <scope>NUCLEOTIDE SEQUENCE [LARGE SCALE GENOMIC DNA]</scope>
    <source>
        <strain evidence="1 2">NCAIM B.02621</strain>
    </source>
</reference>
<name>A0ABV6R3R1_9CAUL</name>
<organism evidence="1 2">
    <name type="scientific">Brevundimonas balnearis</name>
    <dbReference type="NCBI Taxonomy" id="1572858"/>
    <lineage>
        <taxon>Bacteria</taxon>
        <taxon>Pseudomonadati</taxon>
        <taxon>Pseudomonadota</taxon>
        <taxon>Alphaproteobacteria</taxon>
        <taxon>Caulobacterales</taxon>
        <taxon>Caulobacteraceae</taxon>
        <taxon>Brevundimonas</taxon>
    </lineage>
</organism>
<evidence type="ECO:0000313" key="1">
    <source>
        <dbReference type="EMBL" id="MFC0633303.1"/>
    </source>
</evidence>
<accession>A0ABV6R3R1</accession>